<dbReference type="EMBL" id="JAJEPX010000014">
    <property type="protein sequence ID" value="MCC2176718.1"/>
    <property type="molecule type" value="Genomic_DNA"/>
</dbReference>
<keyword evidence="1" id="KW-0812">Transmembrane</keyword>
<accession>A0AAW4W112</accession>
<dbReference type="Proteomes" id="UP001298753">
    <property type="component" value="Unassembled WGS sequence"/>
</dbReference>
<proteinExistence type="predicted"/>
<evidence type="ECO:0008006" key="4">
    <source>
        <dbReference type="Google" id="ProtNLM"/>
    </source>
</evidence>
<dbReference type="AlphaFoldDB" id="A0AAW4W112"/>
<feature type="transmembrane region" description="Helical" evidence="1">
    <location>
        <begin position="7"/>
        <end position="24"/>
    </location>
</feature>
<organism evidence="2 3">
    <name type="scientific">Agathobaculum butyriciproducens</name>
    <dbReference type="NCBI Taxonomy" id="1628085"/>
    <lineage>
        <taxon>Bacteria</taxon>
        <taxon>Bacillati</taxon>
        <taxon>Bacillota</taxon>
        <taxon>Clostridia</taxon>
        <taxon>Eubacteriales</taxon>
        <taxon>Butyricicoccaceae</taxon>
        <taxon>Agathobaculum</taxon>
    </lineage>
</organism>
<sequence>MIQRNRSLLAGVAIALSSFLYFWITRSVVLADSLLTTLTVAVASGAGCFLVSGINNKLSKDRIYINVVMSDDMAAMQDFRDYLAKHHITNVASDSYTLDWNRKTLTVTAYAETKEQSRIINSYMENSDTKYKRVIHKA</sequence>
<reference evidence="2 3" key="1">
    <citation type="submission" date="2021-10" db="EMBL/GenBank/DDBJ databases">
        <title>Anaerobic single-cell dispensing facilitates the cultivation of human gut bacteria.</title>
        <authorList>
            <person name="Afrizal A."/>
        </authorList>
    </citation>
    <scope>NUCLEOTIDE SEQUENCE [LARGE SCALE GENOMIC DNA]</scope>
    <source>
        <strain evidence="2 3">CLA-AA-H270</strain>
    </source>
</reference>
<evidence type="ECO:0000313" key="2">
    <source>
        <dbReference type="EMBL" id="MCC2176718.1"/>
    </source>
</evidence>
<protein>
    <recommendedName>
        <fullName evidence="4">Sporulation protein</fullName>
    </recommendedName>
</protein>
<name>A0AAW4W112_9FIRM</name>
<gene>
    <name evidence="2" type="ORF">LKD22_06210</name>
</gene>
<keyword evidence="1" id="KW-1133">Transmembrane helix</keyword>
<evidence type="ECO:0000256" key="1">
    <source>
        <dbReference type="SAM" id="Phobius"/>
    </source>
</evidence>
<keyword evidence="1" id="KW-0472">Membrane</keyword>
<evidence type="ECO:0000313" key="3">
    <source>
        <dbReference type="Proteomes" id="UP001298753"/>
    </source>
</evidence>
<keyword evidence="3" id="KW-1185">Reference proteome</keyword>
<comment type="caution">
    <text evidence="2">The sequence shown here is derived from an EMBL/GenBank/DDBJ whole genome shotgun (WGS) entry which is preliminary data.</text>
</comment>
<feature type="transmembrane region" description="Helical" evidence="1">
    <location>
        <begin position="30"/>
        <end position="54"/>
    </location>
</feature>